<protein>
    <submittedName>
        <fullName evidence="1">Uncharacterized protein</fullName>
    </submittedName>
</protein>
<sequence>MWRRVAMRKRLYDSLLTRFDSAVYYDSTGRAVRNTRAGAAEPGRSFFRTRPWANEKKLFDSGRLCEITIHLR</sequence>
<organism evidence="1 2">
    <name type="scientific">Eumeta variegata</name>
    <name type="common">Bagworm moth</name>
    <name type="synonym">Eumeta japonica</name>
    <dbReference type="NCBI Taxonomy" id="151549"/>
    <lineage>
        <taxon>Eukaryota</taxon>
        <taxon>Metazoa</taxon>
        <taxon>Ecdysozoa</taxon>
        <taxon>Arthropoda</taxon>
        <taxon>Hexapoda</taxon>
        <taxon>Insecta</taxon>
        <taxon>Pterygota</taxon>
        <taxon>Neoptera</taxon>
        <taxon>Endopterygota</taxon>
        <taxon>Lepidoptera</taxon>
        <taxon>Glossata</taxon>
        <taxon>Ditrysia</taxon>
        <taxon>Tineoidea</taxon>
        <taxon>Psychidae</taxon>
        <taxon>Oiketicinae</taxon>
        <taxon>Eumeta</taxon>
    </lineage>
</organism>
<dbReference type="EMBL" id="BGZK01000155">
    <property type="protein sequence ID" value="GBP23927.1"/>
    <property type="molecule type" value="Genomic_DNA"/>
</dbReference>
<evidence type="ECO:0000313" key="1">
    <source>
        <dbReference type="EMBL" id="GBP23927.1"/>
    </source>
</evidence>
<dbReference type="AlphaFoldDB" id="A0A4C1UCT4"/>
<accession>A0A4C1UCT4</accession>
<reference evidence="1 2" key="1">
    <citation type="journal article" date="2019" name="Commun. Biol.">
        <title>The bagworm genome reveals a unique fibroin gene that provides high tensile strength.</title>
        <authorList>
            <person name="Kono N."/>
            <person name="Nakamura H."/>
            <person name="Ohtoshi R."/>
            <person name="Tomita M."/>
            <person name="Numata K."/>
            <person name="Arakawa K."/>
        </authorList>
    </citation>
    <scope>NUCLEOTIDE SEQUENCE [LARGE SCALE GENOMIC DNA]</scope>
</reference>
<gene>
    <name evidence="1" type="ORF">EVAR_17564_1</name>
</gene>
<name>A0A4C1UCT4_EUMVA</name>
<evidence type="ECO:0000313" key="2">
    <source>
        <dbReference type="Proteomes" id="UP000299102"/>
    </source>
</evidence>
<proteinExistence type="predicted"/>
<keyword evidence="2" id="KW-1185">Reference proteome</keyword>
<comment type="caution">
    <text evidence="1">The sequence shown here is derived from an EMBL/GenBank/DDBJ whole genome shotgun (WGS) entry which is preliminary data.</text>
</comment>
<dbReference type="Proteomes" id="UP000299102">
    <property type="component" value="Unassembled WGS sequence"/>
</dbReference>